<keyword evidence="3" id="KW-0547">Nucleotide-binding</keyword>
<dbReference type="SUPFAM" id="SSF90123">
    <property type="entry name" value="ABC transporter transmembrane region"/>
    <property type="match status" value="1"/>
</dbReference>
<dbReference type="SMART" id="SM00382">
    <property type="entry name" value="AAA"/>
    <property type="match status" value="1"/>
</dbReference>
<dbReference type="RefSeq" id="WP_225422172.1">
    <property type="nucleotide sequence ID" value="NZ_JBHSSM010000004.1"/>
</dbReference>
<keyword evidence="5 7" id="KW-1133">Transmembrane helix</keyword>
<comment type="subcellular location">
    <subcellularLocation>
        <location evidence="1">Cell membrane</location>
        <topology evidence="1">Multi-pass membrane protein</topology>
    </subcellularLocation>
</comment>
<feature type="domain" description="ABC transmembrane type-1" evidence="9">
    <location>
        <begin position="20"/>
        <end position="303"/>
    </location>
</feature>
<name>A0ABW1UKD4_9LACO</name>
<evidence type="ECO:0000256" key="1">
    <source>
        <dbReference type="ARBA" id="ARBA00004651"/>
    </source>
</evidence>
<dbReference type="Gene3D" id="3.40.50.300">
    <property type="entry name" value="P-loop containing nucleotide triphosphate hydrolases"/>
    <property type="match status" value="1"/>
</dbReference>
<evidence type="ECO:0000256" key="3">
    <source>
        <dbReference type="ARBA" id="ARBA00022741"/>
    </source>
</evidence>
<sequence length="576" mass="63373">MPVFKRLLGYFDQKRYLFGAAAGLTIGAVVGTLIAPVLVGQTIDQLLGRGQVDFARLDQDLLLLLGLYLASNLFLWLATWFSNTVAYAGVNQIRRQLFTKIGSLPLRFFDSNPHGDVTSRFVNDVEVISDGVLQGLLTTLQAIFTIIGAIIIMVRLDWVMALMVLITAPLSFITTRVITTRSQGYFKEQADDLGTLNGYVEETISGLKIAQAFQQEEPSRAHFEALNQQLYQTGFKSQFISSFANPSARAINNIMYAIIGMVGGLRVIGGQISVGEISSFLIFATIFGKPFSDFTSLTSQFQSAYASAKRIFKIIDLTAEIPDPTPAQQIDHVQGAVAFHHVAFSYEPTQRLITDLSLQVRPGQQVAIVGQTGAGKTTLVNLLMRFYDVTAGQITLDGVDIRQLTRQNLRQQFGLVLQDTWLFAGTIRENIAFGKPEATLAEIKQVAAESGVAEFIEQLPRGYETPLQAATDSLSVGQRQLLTIARVMLANPPMLILDEATSNIDTYTEAKIQQAFNKLTAGRTSFVIAHRLSTIRQADLILVMDHGQVIEQGTHQELLAAQGYYAQLYQSQFAPA</sequence>
<dbReference type="InterPro" id="IPR036640">
    <property type="entry name" value="ABC1_TM_sf"/>
</dbReference>
<dbReference type="Proteomes" id="UP001596310">
    <property type="component" value="Unassembled WGS sequence"/>
</dbReference>
<keyword evidence="2 7" id="KW-0812">Transmembrane</keyword>
<feature type="transmembrane region" description="Helical" evidence="7">
    <location>
        <begin position="159"/>
        <end position="178"/>
    </location>
</feature>
<evidence type="ECO:0000256" key="4">
    <source>
        <dbReference type="ARBA" id="ARBA00022840"/>
    </source>
</evidence>
<evidence type="ECO:0000313" key="11">
    <source>
        <dbReference type="Proteomes" id="UP001596310"/>
    </source>
</evidence>
<evidence type="ECO:0000259" key="9">
    <source>
        <dbReference type="PROSITE" id="PS50929"/>
    </source>
</evidence>
<keyword evidence="4 10" id="KW-0067">ATP-binding</keyword>
<keyword evidence="6 7" id="KW-0472">Membrane</keyword>
<evidence type="ECO:0000256" key="6">
    <source>
        <dbReference type="ARBA" id="ARBA00023136"/>
    </source>
</evidence>
<feature type="transmembrane region" description="Helical" evidence="7">
    <location>
        <begin position="16"/>
        <end position="40"/>
    </location>
</feature>
<dbReference type="InterPro" id="IPR003439">
    <property type="entry name" value="ABC_transporter-like_ATP-bd"/>
</dbReference>
<dbReference type="InterPro" id="IPR017871">
    <property type="entry name" value="ABC_transporter-like_CS"/>
</dbReference>
<dbReference type="PROSITE" id="PS50929">
    <property type="entry name" value="ABC_TM1F"/>
    <property type="match status" value="1"/>
</dbReference>
<evidence type="ECO:0000259" key="8">
    <source>
        <dbReference type="PROSITE" id="PS50893"/>
    </source>
</evidence>
<evidence type="ECO:0000313" key="10">
    <source>
        <dbReference type="EMBL" id="MFC6314118.1"/>
    </source>
</evidence>
<evidence type="ECO:0000256" key="7">
    <source>
        <dbReference type="SAM" id="Phobius"/>
    </source>
</evidence>
<accession>A0ABW1UKD4</accession>
<reference evidence="11" key="1">
    <citation type="journal article" date="2019" name="Int. J. Syst. Evol. Microbiol.">
        <title>The Global Catalogue of Microorganisms (GCM) 10K type strain sequencing project: providing services to taxonomists for standard genome sequencing and annotation.</title>
        <authorList>
            <consortium name="The Broad Institute Genomics Platform"/>
            <consortium name="The Broad Institute Genome Sequencing Center for Infectious Disease"/>
            <person name="Wu L."/>
            <person name="Ma J."/>
        </authorList>
    </citation>
    <scope>NUCLEOTIDE SEQUENCE [LARGE SCALE GENOMIC DNA]</scope>
    <source>
        <strain evidence="11">CCM 8897</strain>
    </source>
</reference>
<comment type="caution">
    <text evidence="10">The sequence shown here is derived from an EMBL/GenBank/DDBJ whole genome shotgun (WGS) entry which is preliminary data.</text>
</comment>
<dbReference type="CDD" id="cd18547">
    <property type="entry name" value="ABC_6TM_Tm288_like"/>
    <property type="match status" value="1"/>
</dbReference>
<feature type="transmembrane region" description="Helical" evidence="7">
    <location>
        <begin position="61"/>
        <end position="81"/>
    </location>
</feature>
<dbReference type="PROSITE" id="PS50893">
    <property type="entry name" value="ABC_TRANSPORTER_2"/>
    <property type="match status" value="1"/>
</dbReference>
<dbReference type="InterPro" id="IPR039421">
    <property type="entry name" value="Type_1_exporter"/>
</dbReference>
<dbReference type="SUPFAM" id="SSF52540">
    <property type="entry name" value="P-loop containing nucleoside triphosphate hydrolases"/>
    <property type="match status" value="1"/>
</dbReference>
<feature type="domain" description="ABC transporter" evidence="8">
    <location>
        <begin position="337"/>
        <end position="571"/>
    </location>
</feature>
<feature type="transmembrane region" description="Helical" evidence="7">
    <location>
        <begin position="132"/>
        <end position="152"/>
    </location>
</feature>
<dbReference type="InterPro" id="IPR011527">
    <property type="entry name" value="ABC1_TM_dom"/>
</dbReference>
<dbReference type="EMBL" id="JBHSSM010000004">
    <property type="protein sequence ID" value="MFC6314118.1"/>
    <property type="molecule type" value="Genomic_DNA"/>
</dbReference>
<dbReference type="GO" id="GO:0005524">
    <property type="term" value="F:ATP binding"/>
    <property type="evidence" value="ECO:0007669"/>
    <property type="project" value="UniProtKB-KW"/>
</dbReference>
<dbReference type="InterPro" id="IPR003593">
    <property type="entry name" value="AAA+_ATPase"/>
</dbReference>
<proteinExistence type="predicted"/>
<keyword evidence="11" id="KW-1185">Reference proteome</keyword>
<gene>
    <name evidence="10" type="ORF">ACFQHW_00850</name>
</gene>
<dbReference type="InterPro" id="IPR027417">
    <property type="entry name" value="P-loop_NTPase"/>
</dbReference>
<dbReference type="PANTHER" id="PTHR43394">
    <property type="entry name" value="ATP-DEPENDENT PERMEASE MDL1, MITOCHONDRIAL"/>
    <property type="match status" value="1"/>
</dbReference>
<dbReference type="Gene3D" id="1.20.1560.10">
    <property type="entry name" value="ABC transporter type 1, transmembrane domain"/>
    <property type="match status" value="1"/>
</dbReference>
<dbReference type="PANTHER" id="PTHR43394:SF1">
    <property type="entry name" value="ATP-BINDING CASSETTE SUB-FAMILY B MEMBER 10, MITOCHONDRIAL"/>
    <property type="match status" value="1"/>
</dbReference>
<dbReference type="Pfam" id="PF00005">
    <property type="entry name" value="ABC_tran"/>
    <property type="match status" value="1"/>
</dbReference>
<evidence type="ECO:0000256" key="5">
    <source>
        <dbReference type="ARBA" id="ARBA00022989"/>
    </source>
</evidence>
<evidence type="ECO:0000256" key="2">
    <source>
        <dbReference type="ARBA" id="ARBA00022692"/>
    </source>
</evidence>
<organism evidence="10 11">
    <name type="scientific">Lapidilactobacillus achengensis</name>
    <dbReference type="NCBI Taxonomy" id="2486000"/>
    <lineage>
        <taxon>Bacteria</taxon>
        <taxon>Bacillati</taxon>
        <taxon>Bacillota</taxon>
        <taxon>Bacilli</taxon>
        <taxon>Lactobacillales</taxon>
        <taxon>Lactobacillaceae</taxon>
        <taxon>Lapidilactobacillus</taxon>
    </lineage>
</organism>
<protein>
    <submittedName>
        <fullName evidence="10">ABC transporter ATP-binding protein</fullName>
    </submittedName>
</protein>
<dbReference type="PROSITE" id="PS00211">
    <property type="entry name" value="ABC_TRANSPORTER_1"/>
    <property type="match status" value="1"/>
</dbReference>
<dbReference type="Pfam" id="PF00664">
    <property type="entry name" value="ABC_membrane"/>
    <property type="match status" value="1"/>
</dbReference>